<sequence>MCGWTKGNCAAELTLEFTIPIYESLKTQNVGPDKLKEVKETIETMRKKLDKSDPWVTFRNERMRYSKFLGMDRKKCSVYKVRANEYIAFDAEELQNGLDALGVSWNLEEHTVSLEDHFGDDSSDDVPKEITNDWMEKCNKIAETGKAVAEVIEKGEPSLDPRVLLLAEKRKERNRKTRENKKMKKAKEKKGVHVEIIDEQEV</sequence>
<name>A0A1I7UM37_9PELO</name>
<feature type="compositionally biased region" description="Basic residues" evidence="1">
    <location>
        <begin position="172"/>
        <end position="188"/>
    </location>
</feature>
<dbReference type="AlphaFoldDB" id="A0A1I7UM37"/>
<evidence type="ECO:0000313" key="3">
    <source>
        <dbReference type="WBParaSite" id="Csp11.Scaffold630.g17333.t1"/>
    </source>
</evidence>
<dbReference type="WBParaSite" id="Csp11.Scaffold630.g17333.t1">
    <property type="protein sequence ID" value="Csp11.Scaffold630.g17333.t1"/>
    <property type="gene ID" value="Csp11.Scaffold630.g17333"/>
</dbReference>
<evidence type="ECO:0000313" key="2">
    <source>
        <dbReference type="Proteomes" id="UP000095282"/>
    </source>
</evidence>
<organism evidence="2 3">
    <name type="scientific">Caenorhabditis tropicalis</name>
    <dbReference type="NCBI Taxonomy" id="1561998"/>
    <lineage>
        <taxon>Eukaryota</taxon>
        <taxon>Metazoa</taxon>
        <taxon>Ecdysozoa</taxon>
        <taxon>Nematoda</taxon>
        <taxon>Chromadorea</taxon>
        <taxon>Rhabditida</taxon>
        <taxon>Rhabditina</taxon>
        <taxon>Rhabditomorpha</taxon>
        <taxon>Rhabditoidea</taxon>
        <taxon>Rhabditidae</taxon>
        <taxon>Peloderinae</taxon>
        <taxon>Caenorhabditis</taxon>
    </lineage>
</organism>
<accession>A0A1I7UM37</accession>
<dbReference type="Proteomes" id="UP000095282">
    <property type="component" value="Unplaced"/>
</dbReference>
<keyword evidence="2" id="KW-1185">Reference proteome</keyword>
<dbReference type="eggNOG" id="ENOG502TKCP">
    <property type="taxonomic scope" value="Eukaryota"/>
</dbReference>
<feature type="region of interest" description="Disordered" evidence="1">
    <location>
        <begin position="169"/>
        <end position="192"/>
    </location>
</feature>
<reference evidence="3" key="1">
    <citation type="submission" date="2016-11" db="UniProtKB">
        <authorList>
            <consortium name="WormBaseParasite"/>
        </authorList>
    </citation>
    <scope>IDENTIFICATION</scope>
</reference>
<protein>
    <submittedName>
        <fullName evidence="3">PUB domain-containing protein</fullName>
    </submittedName>
</protein>
<proteinExistence type="predicted"/>
<evidence type="ECO:0000256" key="1">
    <source>
        <dbReference type="SAM" id="MobiDB-lite"/>
    </source>
</evidence>